<dbReference type="InterPro" id="IPR004014">
    <property type="entry name" value="ATPase_P-typ_cation-transptr_N"/>
</dbReference>
<evidence type="ECO:0000256" key="1">
    <source>
        <dbReference type="ARBA" id="ARBA00022842"/>
    </source>
</evidence>
<dbReference type="Gramene" id="TVU05266">
    <property type="protein sequence ID" value="TVU05266"/>
    <property type="gene ID" value="EJB05_48424"/>
</dbReference>
<dbReference type="SUPFAM" id="SSF81653">
    <property type="entry name" value="Calcium ATPase, transduction domain A"/>
    <property type="match status" value="1"/>
</dbReference>
<keyword evidence="2" id="KW-1133">Transmembrane helix</keyword>
<dbReference type="AlphaFoldDB" id="A0A5J9T1L3"/>
<feature type="domain" description="Cation-transporting P-type ATPase N-terminal" evidence="3">
    <location>
        <begin position="59"/>
        <end position="140"/>
    </location>
</feature>
<keyword evidence="2" id="KW-0472">Membrane</keyword>
<dbReference type="SUPFAM" id="SSF81665">
    <property type="entry name" value="Calcium ATPase, transmembrane domain M"/>
    <property type="match status" value="1"/>
</dbReference>
<gene>
    <name evidence="4" type="ORF">EJB05_48424</name>
</gene>
<reference evidence="4 5" key="1">
    <citation type="journal article" date="2019" name="Sci. Rep.">
        <title>A high-quality genome of Eragrostis curvula grass provides insights into Poaceae evolution and supports new strategies to enhance forage quality.</title>
        <authorList>
            <person name="Carballo J."/>
            <person name="Santos B.A.C.M."/>
            <person name="Zappacosta D."/>
            <person name="Garbus I."/>
            <person name="Selva J.P."/>
            <person name="Gallo C.A."/>
            <person name="Diaz A."/>
            <person name="Albertini E."/>
            <person name="Caccamo M."/>
            <person name="Echenique V."/>
        </authorList>
    </citation>
    <scope>NUCLEOTIDE SEQUENCE [LARGE SCALE GENOMIC DNA]</scope>
    <source>
        <strain evidence="5">cv. Victoria</strain>
        <tissue evidence="4">Leaf</tissue>
    </source>
</reference>
<comment type="caution">
    <text evidence="4">The sequence shown here is derived from an EMBL/GenBank/DDBJ whole genome shotgun (WGS) entry which is preliminary data.</text>
</comment>
<evidence type="ECO:0000256" key="2">
    <source>
        <dbReference type="SAM" id="Phobius"/>
    </source>
</evidence>
<evidence type="ECO:0000313" key="5">
    <source>
        <dbReference type="Proteomes" id="UP000324897"/>
    </source>
</evidence>
<dbReference type="InterPro" id="IPR008250">
    <property type="entry name" value="ATPase_P-typ_transduc_dom_A_sf"/>
</dbReference>
<dbReference type="GO" id="GO:0005388">
    <property type="term" value="F:P-type calcium transporter activity"/>
    <property type="evidence" value="ECO:0007669"/>
    <property type="project" value="TreeGrafter"/>
</dbReference>
<dbReference type="PANTHER" id="PTHR24093">
    <property type="entry name" value="CATION TRANSPORTING ATPASE"/>
    <property type="match status" value="1"/>
</dbReference>
<proteinExistence type="predicted"/>
<accession>A0A5J9T1L3</accession>
<keyword evidence="5" id="KW-1185">Reference proteome</keyword>
<organism evidence="4 5">
    <name type="scientific">Eragrostis curvula</name>
    <name type="common">weeping love grass</name>
    <dbReference type="NCBI Taxonomy" id="38414"/>
    <lineage>
        <taxon>Eukaryota</taxon>
        <taxon>Viridiplantae</taxon>
        <taxon>Streptophyta</taxon>
        <taxon>Embryophyta</taxon>
        <taxon>Tracheophyta</taxon>
        <taxon>Spermatophyta</taxon>
        <taxon>Magnoliopsida</taxon>
        <taxon>Liliopsida</taxon>
        <taxon>Poales</taxon>
        <taxon>Poaceae</taxon>
        <taxon>PACMAD clade</taxon>
        <taxon>Chloridoideae</taxon>
        <taxon>Eragrostideae</taxon>
        <taxon>Eragrostidinae</taxon>
        <taxon>Eragrostis</taxon>
    </lineage>
</organism>
<protein>
    <recommendedName>
        <fullName evidence="3">Cation-transporting P-type ATPase N-terminal domain-containing protein</fullName>
    </recommendedName>
</protein>
<dbReference type="InterPro" id="IPR059000">
    <property type="entry name" value="ATPase_P-type_domA"/>
</dbReference>
<evidence type="ECO:0000259" key="3">
    <source>
        <dbReference type="SMART" id="SM00831"/>
    </source>
</evidence>
<dbReference type="FunFam" id="2.70.150.10:FF:000006">
    <property type="entry name" value="Calcium-transporting ATPase"/>
    <property type="match status" value="1"/>
</dbReference>
<sequence length="289" mass="30687">MKRSNQEKLRVAVLVSKAALQFLHGLPPPQEEYTVPADVAAAGFGICAEELSSIIEGHDLNRLTSHDGVDGILSKLSTSASNGLAASDEAKLSTRRELFGVNRFAEAEPRGFWVFIWEALHDMTLMILAACALVSLAVGVTRGGFRRRLPIHDLLAGDVAHLAVGDQVPANGLFVSGFSLLIDESSLTGESEPVAVAADNNPFLLSGTKVQDGACRMVVTTVGMRTQWGKLMATLSEGGDDETPLQVKLNGVATVIGKVGLAFAVVITFAVLTQGLLVRKLAEGTWLLR</sequence>
<dbReference type="Proteomes" id="UP000324897">
    <property type="component" value="Unassembled WGS sequence"/>
</dbReference>
<feature type="transmembrane region" description="Helical" evidence="2">
    <location>
        <begin position="251"/>
        <end position="272"/>
    </location>
</feature>
<dbReference type="EMBL" id="RWGY01000051">
    <property type="protein sequence ID" value="TVU05266.1"/>
    <property type="molecule type" value="Genomic_DNA"/>
</dbReference>
<dbReference type="Pfam" id="PF00690">
    <property type="entry name" value="Cation_ATPase_N"/>
    <property type="match status" value="1"/>
</dbReference>
<evidence type="ECO:0000313" key="4">
    <source>
        <dbReference type="EMBL" id="TVU05266.1"/>
    </source>
</evidence>
<keyword evidence="1" id="KW-0460">Magnesium</keyword>
<dbReference type="PANTHER" id="PTHR24093:SF431">
    <property type="entry name" value="CALCIUM-TRANSPORTING ATPASE"/>
    <property type="match status" value="1"/>
</dbReference>
<keyword evidence="2" id="KW-0812">Transmembrane</keyword>
<dbReference type="InterPro" id="IPR023298">
    <property type="entry name" value="ATPase_P-typ_TM_dom_sf"/>
</dbReference>
<feature type="transmembrane region" description="Helical" evidence="2">
    <location>
        <begin position="125"/>
        <end position="145"/>
    </location>
</feature>
<name>A0A5J9T1L3_9POAL</name>
<dbReference type="Gene3D" id="2.70.150.10">
    <property type="entry name" value="Calcium-transporting ATPase, cytoplasmic transduction domain A"/>
    <property type="match status" value="1"/>
</dbReference>
<dbReference type="OrthoDB" id="3352408at2759"/>
<dbReference type="GO" id="GO:0005886">
    <property type="term" value="C:plasma membrane"/>
    <property type="evidence" value="ECO:0007669"/>
    <property type="project" value="TreeGrafter"/>
</dbReference>
<dbReference type="SMART" id="SM00831">
    <property type="entry name" value="Cation_ATPase_N"/>
    <property type="match status" value="1"/>
</dbReference>
<dbReference type="Pfam" id="PF00122">
    <property type="entry name" value="E1-E2_ATPase"/>
    <property type="match status" value="1"/>
</dbReference>